<proteinExistence type="predicted"/>
<keyword evidence="1" id="KW-0472">Membrane</keyword>
<feature type="transmembrane region" description="Helical" evidence="1">
    <location>
        <begin position="20"/>
        <end position="40"/>
    </location>
</feature>
<keyword evidence="3" id="KW-1185">Reference proteome</keyword>
<keyword evidence="1" id="KW-0812">Transmembrane</keyword>
<reference evidence="2 3" key="1">
    <citation type="submission" date="2015-11" db="EMBL/GenBank/DDBJ databases">
        <title>Draft Genome Sequence of the Strain BR 10423 (Rhizobium sp.) isolated from nodules of Mimosa pudica.</title>
        <authorList>
            <person name="Barauna A.C."/>
            <person name="Zilli J.E."/>
            <person name="Simoes-Araujo J.L."/>
            <person name="Reis V.M."/>
            <person name="James E.K."/>
            <person name="Reis F.B.Jr."/>
            <person name="Rouws L.F."/>
            <person name="Passos S.R."/>
            <person name="Gois S.R."/>
        </authorList>
    </citation>
    <scope>NUCLEOTIDE SEQUENCE [LARGE SCALE GENOMIC DNA]</scope>
    <source>
        <strain evidence="2 3">BR10423</strain>
    </source>
</reference>
<comment type="caution">
    <text evidence="2">The sequence shown here is derived from an EMBL/GenBank/DDBJ whole genome shotgun (WGS) entry which is preliminary data.</text>
</comment>
<evidence type="ECO:0000313" key="3">
    <source>
        <dbReference type="Proteomes" id="UP000068164"/>
    </source>
</evidence>
<evidence type="ECO:0000313" key="2">
    <source>
        <dbReference type="EMBL" id="KWV43469.1"/>
    </source>
</evidence>
<dbReference type="Proteomes" id="UP000068164">
    <property type="component" value="Unassembled WGS sequence"/>
</dbReference>
<keyword evidence="1" id="KW-1133">Transmembrane helix</keyword>
<protein>
    <submittedName>
        <fullName evidence="2">Uncharacterized protein</fullName>
    </submittedName>
</protein>
<name>A0A109J723_9HYPH</name>
<sequence length="62" mass="7134">MSSAANFVCGRMHDKFFGFLYILLSMFIASSSMWTLAFDAEIDGVLARKRCRRDIGRLQRLL</sequence>
<dbReference type="EMBL" id="LNCD01000128">
    <property type="protein sequence ID" value="KWV43469.1"/>
    <property type="molecule type" value="Genomic_DNA"/>
</dbReference>
<gene>
    <name evidence="2" type="ORF">AS026_19945</name>
</gene>
<accession>A0A109J723</accession>
<organism evidence="2 3">
    <name type="scientific">Rhizobium altiplani</name>
    <dbReference type="NCBI Taxonomy" id="1864509"/>
    <lineage>
        <taxon>Bacteria</taxon>
        <taxon>Pseudomonadati</taxon>
        <taxon>Pseudomonadota</taxon>
        <taxon>Alphaproteobacteria</taxon>
        <taxon>Hyphomicrobiales</taxon>
        <taxon>Rhizobiaceae</taxon>
        <taxon>Rhizobium/Agrobacterium group</taxon>
        <taxon>Rhizobium</taxon>
    </lineage>
</organism>
<dbReference type="AlphaFoldDB" id="A0A109J723"/>
<evidence type="ECO:0000256" key="1">
    <source>
        <dbReference type="SAM" id="Phobius"/>
    </source>
</evidence>